<reference evidence="2 3" key="1">
    <citation type="submission" date="2019-02" db="EMBL/GenBank/DDBJ databases">
        <title>Deep-cultivation of Planctomycetes and their phenomic and genomic characterization uncovers novel biology.</title>
        <authorList>
            <person name="Wiegand S."/>
            <person name="Jogler M."/>
            <person name="Boedeker C."/>
            <person name="Pinto D."/>
            <person name="Vollmers J."/>
            <person name="Rivas-Marin E."/>
            <person name="Kohn T."/>
            <person name="Peeters S.H."/>
            <person name="Heuer A."/>
            <person name="Rast P."/>
            <person name="Oberbeckmann S."/>
            <person name="Bunk B."/>
            <person name="Jeske O."/>
            <person name="Meyerdierks A."/>
            <person name="Storesund J.E."/>
            <person name="Kallscheuer N."/>
            <person name="Luecker S."/>
            <person name="Lage O.M."/>
            <person name="Pohl T."/>
            <person name="Merkel B.J."/>
            <person name="Hornburger P."/>
            <person name="Mueller R.-W."/>
            <person name="Bruemmer F."/>
            <person name="Labrenz M."/>
            <person name="Spormann A.M."/>
            <person name="Op den Camp H."/>
            <person name="Overmann J."/>
            <person name="Amann R."/>
            <person name="Jetten M.S.M."/>
            <person name="Mascher T."/>
            <person name="Medema M.H."/>
            <person name="Devos D.P."/>
            <person name="Kaster A.-K."/>
            <person name="Ovreas L."/>
            <person name="Rohde M."/>
            <person name="Galperin M.Y."/>
            <person name="Jogler C."/>
        </authorList>
    </citation>
    <scope>NUCLEOTIDE SEQUENCE [LARGE SCALE GENOMIC DNA]</scope>
    <source>
        <strain evidence="2 3">ElP</strain>
    </source>
</reference>
<evidence type="ECO:0000313" key="2">
    <source>
        <dbReference type="EMBL" id="QDV38846.1"/>
    </source>
</evidence>
<sequence>MAHDPREPDDTSDDAFGYGQQPLRREDATTGDEGIEPPVGRGHDEATIGRPGEPAPGRDAPREQVHGYPDQARGPDAQE</sequence>
<protein>
    <submittedName>
        <fullName evidence="2">Uncharacterized protein</fullName>
    </submittedName>
</protein>
<organism evidence="2 3">
    <name type="scientific">Tautonia plasticadhaerens</name>
    <dbReference type="NCBI Taxonomy" id="2527974"/>
    <lineage>
        <taxon>Bacteria</taxon>
        <taxon>Pseudomonadati</taxon>
        <taxon>Planctomycetota</taxon>
        <taxon>Planctomycetia</taxon>
        <taxon>Isosphaerales</taxon>
        <taxon>Isosphaeraceae</taxon>
        <taxon>Tautonia</taxon>
    </lineage>
</organism>
<proteinExistence type="predicted"/>
<feature type="region of interest" description="Disordered" evidence="1">
    <location>
        <begin position="1"/>
        <end position="79"/>
    </location>
</feature>
<evidence type="ECO:0000256" key="1">
    <source>
        <dbReference type="SAM" id="MobiDB-lite"/>
    </source>
</evidence>
<dbReference type="AlphaFoldDB" id="A0A518HDR6"/>
<gene>
    <name evidence="2" type="ORF">ElP_68040</name>
</gene>
<dbReference type="KEGG" id="tpla:ElP_68040"/>
<dbReference type="EMBL" id="CP036426">
    <property type="protein sequence ID" value="QDV38846.1"/>
    <property type="molecule type" value="Genomic_DNA"/>
</dbReference>
<name>A0A518HDR6_9BACT</name>
<dbReference type="RefSeq" id="WP_145277662.1">
    <property type="nucleotide sequence ID" value="NZ_CP036426.1"/>
</dbReference>
<keyword evidence="3" id="KW-1185">Reference proteome</keyword>
<evidence type="ECO:0000313" key="3">
    <source>
        <dbReference type="Proteomes" id="UP000317835"/>
    </source>
</evidence>
<dbReference type="Proteomes" id="UP000317835">
    <property type="component" value="Chromosome"/>
</dbReference>
<accession>A0A518HDR6</accession>